<keyword evidence="1 4" id="KW-0732">Signal</keyword>
<evidence type="ECO:0000313" key="6">
    <source>
        <dbReference type="Proteomes" id="UP000505306"/>
    </source>
</evidence>
<name>A0A6G6GMY1_9FLAO</name>
<sequence length="586" mass="61294">MMNRFFFFLMLLTTASTIAQVGINTTDPKGTLDITSVNNTGLVLPRVTSVEDVTDGQGNDPLEGTTVFDISRSSTCFYQNGGWVCIGTDGSGNPVLTEIEPPVFTMSSSIDYVKASNTGSDDLFGYSVSISDNNETIAVSAVTEDSNTTGINGNQADNSATNSGAVYIFTRVGNVWAQQAYIKASNAEANDLFGFNLSLSGDGNTLTVGAINEDSNAVGINGNQSDNSAINSGAVYVFTRTGNVWTQQAYIKASNTDAGDQFGRNISCSSDGNTLAVGVFNEDSNAVGINGNQTDNSETGSGAVYIFTRTGNVWTQQAYIKASNTDLADGFGNAVSLSNSGNTLGVGAINENSNAVGVDGDQNNNTATNSGAVYIFTRTGNVWTQQAYIKASNTDSDDQFGRNIFISGDGSTLLASAPYEDSNSTGINGGQLDNSSIDSGAVYVFSYTGVVWAQQAYIKASNTDAGDQFGWNVSSSDNGDRIAIGAYNEDSNATGINGNQTDNSSNNAGSMFVFSRDEGVWTQQAYIKASNTEANERYVESAAISSDGNMIIVGAVYEDSNATGINGDQTNNAANNSGAVYLYTAN</sequence>
<keyword evidence="6" id="KW-1185">Reference proteome</keyword>
<dbReference type="PANTHER" id="PTHR36220">
    <property type="entry name" value="UNNAMED PRODUCT"/>
    <property type="match status" value="1"/>
</dbReference>
<dbReference type="GO" id="GO:0007229">
    <property type="term" value="P:integrin-mediated signaling pathway"/>
    <property type="evidence" value="ECO:0007669"/>
    <property type="project" value="UniProtKB-KW"/>
</dbReference>
<proteinExistence type="predicted"/>
<dbReference type="AlphaFoldDB" id="A0A6G6GMY1"/>
<dbReference type="PANTHER" id="PTHR36220:SF1">
    <property type="entry name" value="GAMMA TUBULIN COMPLEX COMPONENT C-TERMINAL DOMAIN-CONTAINING PROTEIN"/>
    <property type="match status" value="1"/>
</dbReference>
<dbReference type="RefSeq" id="WP_164679896.1">
    <property type="nucleotide sequence ID" value="NZ_CP049057.1"/>
</dbReference>
<evidence type="ECO:0000256" key="4">
    <source>
        <dbReference type="SAM" id="SignalP"/>
    </source>
</evidence>
<dbReference type="Gene3D" id="2.130.10.130">
    <property type="entry name" value="Integrin alpha, N-terminal"/>
    <property type="match status" value="3"/>
</dbReference>
<dbReference type="KEGG" id="mgel:G5B37_09995"/>
<dbReference type="Pfam" id="PF14312">
    <property type="entry name" value="FG-GAP_2"/>
    <property type="match status" value="7"/>
</dbReference>
<feature type="chain" id="PRO_5026115161" evidence="4">
    <location>
        <begin position="22"/>
        <end position="586"/>
    </location>
</feature>
<evidence type="ECO:0000256" key="2">
    <source>
        <dbReference type="ARBA" id="ARBA00022737"/>
    </source>
</evidence>
<dbReference type="InterPro" id="IPR028994">
    <property type="entry name" value="Integrin_alpha_N"/>
</dbReference>
<dbReference type="InterPro" id="IPR013517">
    <property type="entry name" value="FG-GAP"/>
</dbReference>
<keyword evidence="2" id="KW-0677">Repeat</keyword>
<feature type="signal peptide" evidence="4">
    <location>
        <begin position="1"/>
        <end position="21"/>
    </location>
</feature>
<keyword evidence="5" id="KW-0401">Integrin</keyword>
<accession>A0A6G6GMY1</accession>
<organism evidence="5 6">
    <name type="scientific">Rasiella rasia</name>
    <dbReference type="NCBI Taxonomy" id="2744027"/>
    <lineage>
        <taxon>Bacteria</taxon>
        <taxon>Pseudomonadati</taxon>
        <taxon>Bacteroidota</taxon>
        <taxon>Flavobacteriia</taxon>
        <taxon>Flavobacteriales</taxon>
        <taxon>Flavobacteriaceae</taxon>
        <taxon>Rasiella</taxon>
    </lineage>
</organism>
<protein>
    <submittedName>
        <fullName evidence="5">Integrin</fullName>
    </submittedName>
</protein>
<dbReference type="SMART" id="SM00191">
    <property type="entry name" value="Int_alpha"/>
    <property type="match status" value="6"/>
</dbReference>
<evidence type="ECO:0000256" key="1">
    <source>
        <dbReference type="ARBA" id="ARBA00022729"/>
    </source>
</evidence>
<evidence type="ECO:0000313" key="5">
    <source>
        <dbReference type="EMBL" id="QIE59884.1"/>
    </source>
</evidence>
<dbReference type="Proteomes" id="UP000505306">
    <property type="component" value="Chromosome"/>
</dbReference>
<gene>
    <name evidence="5" type="ORF">G5B37_09995</name>
</gene>
<dbReference type="EMBL" id="CP049057">
    <property type="protein sequence ID" value="QIE59884.1"/>
    <property type="molecule type" value="Genomic_DNA"/>
</dbReference>
<keyword evidence="3" id="KW-0325">Glycoprotein</keyword>
<dbReference type="InterPro" id="IPR013519">
    <property type="entry name" value="Int_alpha_beta-p"/>
</dbReference>
<evidence type="ECO:0000256" key="3">
    <source>
        <dbReference type="ARBA" id="ARBA00023180"/>
    </source>
</evidence>
<reference evidence="5 6" key="1">
    <citation type="submission" date="2020-02" db="EMBL/GenBank/DDBJ databases">
        <title>Complete genome sequence of Flavobacteriaceae bacterium.</title>
        <authorList>
            <person name="Kim S.-J."/>
            <person name="Kim Y.-S."/>
            <person name="Kim K.-H."/>
        </authorList>
    </citation>
    <scope>NUCLEOTIDE SEQUENCE [LARGE SCALE GENOMIC DNA]</scope>
    <source>
        <strain evidence="5 6">RR4-40</strain>
    </source>
</reference>